<dbReference type="InterPro" id="IPR017441">
    <property type="entry name" value="Protein_kinase_ATP_BS"/>
</dbReference>
<dbReference type="RefSeq" id="WP_106092628.1">
    <property type="nucleotide sequence ID" value="NZ_PVNL01000117.1"/>
</dbReference>
<dbReference type="GO" id="GO:0005524">
    <property type="term" value="F:ATP binding"/>
    <property type="evidence" value="ECO:0007669"/>
    <property type="project" value="UniProtKB-UniRule"/>
</dbReference>
<evidence type="ECO:0000259" key="7">
    <source>
        <dbReference type="PROSITE" id="PS50011"/>
    </source>
</evidence>
<dbReference type="Gene3D" id="1.10.510.10">
    <property type="entry name" value="Transferase(Phosphotransferase) domain 1"/>
    <property type="match status" value="1"/>
</dbReference>
<comment type="caution">
    <text evidence="8">The sequence shown here is derived from an EMBL/GenBank/DDBJ whole genome shotgun (WGS) entry which is preliminary data.</text>
</comment>
<dbReference type="PROSITE" id="PS00107">
    <property type="entry name" value="PROTEIN_KINASE_ATP"/>
    <property type="match status" value="1"/>
</dbReference>
<dbReference type="InterPro" id="IPR008271">
    <property type="entry name" value="Ser/Thr_kinase_AS"/>
</dbReference>
<reference evidence="8 9" key="1">
    <citation type="submission" date="2018-03" db="EMBL/GenBank/DDBJ databases">
        <title>Draft Genome Sequences of the Obligatory Marine Myxobacteria Enhygromyxa salina SWB007.</title>
        <authorList>
            <person name="Poehlein A."/>
            <person name="Moghaddam J.A."/>
            <person name="Harms H."/>
            <person name="Alanjari M."/>
            <person name="Koenig G.M."/>
            <person name="Daniel R."/>
            <person name="Schaeberle T.F."/>
        </authorList>
    </citation>
    <scope>NUCLEOTIDE SEQUENCE [LARGE SCALE GENOMIC DNA]</scope>
    <source>
        <strain evidence="8 9">SWB007</strain>
    </source>
</reference>
<feature type="binding site" evidence="5">
    <location>
        <position position="129"/>
    </location>
    <ligand>
        <name>ATP</name>
        <dbReference type="ChEBI" id="CHEBI:30616"/>
    </ligand>
</feature>
<dbReference type="PROSITE" id="PS50011">
    <property type="entry name" value="PROTEIN_KINASE_DOM"/>
    <property type="match status" value="1"/>
</dbReference>
<dbReference type="AlphaFoldDB" id="A0A2S9Y7S2"/>
<dbReference type="Gene3D" id="1.25.40.10">
    <property type="entry name" value="Tetratricopeptide repeat domain"/>
    <property type="match status" value="2"/>
</dbReference>
<evidence type="ECO:0000256" key="1">
    <source>
        <dbReference type="ARBA" id="ARBA00022679"/>
    </source>
</evidence>
<dbReference type="SUPFAM" id="SSF56112">
    <property type="entry name" value="Protein kinase-like (PK-like)"/>
    <property type="match status" value="1"/>
</dbReference>
<dbReference type="Proteomes" id="UP000238823">
    <property type="component" value="Unassembled WGS sequence"/>
</dbReference>
<dbReference type="Gene3D" id="3.30.200.20">
    <property type="entry name" value="Phosphorylase Kinase, domain 1"/>
    <property type="match status" value="1"/>
</dbReference>
<evidence type="ECO:0000256" key="4">
    <source>
        <dbReference type="ARBA" id="ARBA00022840"/>
    </source>
</evidence>
<dbReference type="EC" id="2.7.11.1" evidence="8"/>
<dbReference type="InterPro" id="IPR000719">
    <property type="entry name" value="Prot_kinase_dom"/>
</dbReference>
<dbReference type="Pfam" id="PF00069">
    <property type="entry name" value="Pkinase"/>
    <property type="match status" value="1"/>
</dbReference>
<proteinExistence type="predicted"/>
<dbReference type="InterPro" id="IPR011990">
    <property type="entry name" value="TPR-like_helical_dom_sf"/>
</dbReference>
<dbReference type="PANTHER" id="PTHR43289">
    <property type="entry name" value="MITOGEN-ACTIVATED PROTEIN KINASE KINASE KINASE 20-RELATED"/>
    <property type="match status" value="1"/>
</dbReference>
<evidence type="ECO:0000256" key="3">
    <source>
        <dbReference type="ARBA" id="ARBA00022777"/>
    </source>
</evidence>
<keyword evidence="2 5" id="KW-0547">Nucleotide-binding</keyword>
<dbReference type="SMART" id="SM00028">
    <property type="entry name" value="TPR"/>
    <property type="match status" value="5"/>
</dbReference>
<organism evidence="8 9">
    <name type="scientific">Enhygromyxa salina</name>
    <dbReference type="NCBI Taxonomy" id="215803"/>
    <lineage>
        <taxon>Bacteria</taxon>
        <taxon>Pseudomonadati</taxon>
        <taxon>Myxococcota</taxon>
        <taxon>Polyangia</taxon>
        <taxon>Nannocystales</taxon>
        <taxon>Nannocystaceae</taxon>
        <taxon>Enhygromyxa</taxon>
    </lineage>
</organism>
<dbReference type="GO" id="GO:0004674">
    <property type="term" value="F:protein serine/threonine kinase activity"/>
    <property type="evidence" value="ECO:0007669"/>
    <property type="project" value="UniProtKB-EC"/>
</dbReference>
<dbReference type="InterPro" id="IPR011009">
    <property type="entry name" value="Kinase-like_dom_sf"/>
</dbReference>
<evidence type="ECO:0000256" key="6">
    <source>
        <dbReference type="SAM" id="MobiDB-lite"/>
    </source>
</evidence>
<accession>A0A2S9Y7S2</accession>
<keyword evidence="3 8" id="KW-0418">Kinase</keyword>
<dbReference type="CDD" id="cd14014">
    <property type="entry name" value="STKc_PknB_like"/>
    <property type="match status" value="1"/>
</dbReference>
<dbReference type="SUPFAM" id="SSF48452">
    <property type="entry name" value="TPR-like"/>
    <property type="match status" value="2"/>
</dbReference>
<name>A0A2S9Y7S2_9BACT</name>
<feature type="domain" description="Protein kinase" evidence="7">
    <location>
        <begin position="100"/>
        <end position="395"/>
    </location>
</feature>
<dbReference type="PROSITE" id="PS00108">
    <property type="entry name" value="PROTEIN_KINASE_ST"/>
    <property type="match status" value="1"/>
</dbReference>
<evidence type="ECO:0000256" key="2">
    <source>
        <dbReference type="ARBA" id="ARBA00022741"/>
    </source>
</evidence>
<dbReference type="Pfam" id="PF13176">
    <property type="entry name" value="TPR_7"/>
    <property type="match status" value="1"/>
</dbReference>
<dbReference type="OrthoDB" id="9801841at2"/>
<feature type="region of interest" description="Disordered" evidence="6">
    <location>
        <begin position="1"/>
        <end position="20"/>
    </location>
</feature>
<dbReference type="Pfam" id="PF13424">
    <property type="entry name" value="TPR_12"/>
    <property type="match status" value="1"/>
</dbReference>
<dbReference type="InterPro" id="IPR019734">
    <property type="entry name" value="TPR_rpt"/>
</dbReference>
<dbReference type="EMBL" id="PVNL01000117">
    <property type="protein sequence ID" value="PRQ01153.1"/>
    <property type="molecule type" value="Genomic_DNA"/>
</dbReference>
<gene>
    <name evidence="8" type="primary">prkC_28</name>
    <name evidence="8" type="ORF">ENSA7_57580</name>
</gene>
<evidence type="ECO:0000313" key="9">
    <source>
        <dbReference type="Proteomes" id="UP000238823"/>
    </source>
</evidence>
<protein>
    <submittedName>
        <fullName evidence="8">Serine/threonine-protein kinase PrkC</fullName>
        <ecNumber evidence="8">2.7.11.1</ecNumber>
    </submittedName>
</protein>
<dbReference type="PANTHER" id="PTHR43289:SF6">
    <property type="entry name" value="SERINE_THREONINE-PROTEIN KINASE NEKL-3"/>
    <property type="match status" value="1"/>
</dbReference>
<keyword evidence="4 5" id="KW-0067">ATP-binding</keyword>
<feature type="compositionally biased region" description="Basic and acidic residues" evidence="6">
    <location>
        <begin position="11"/>
        <end position="20"/>
    </location>
</feature>
<evidence type="ECO:0000256" key="5">
    <source>
        <dbReference type="PROSITE-ProRule" id="PRU10141"/>
    </source>
</evidence>
<sequence length="1040" mass="111940">MPQRGSIHEASSPERSRADATDRVAGLFDDDLLDETMTCVVKSSAARVRTRRQHMTTNPESIAEQVPEVPQDTLERELVRRRLRSRMFGSEEPGVHVDRFVLLEQIGAGGMGQVYAAWDEQLARRVALKLLRNASEKAHVRLLREAQAQARVSHPNVVPIYEAGVDTGGEAGVETGGGAGRLWLAMEYVEGVTLREWYPSAPDWRAVLAVLIECGRGLEAAHRAGLVHRDFKPANVMIGPDARPRVLDFGLARGIGASPLSSIELSNDEEEVTWGSGSSDTRGMLDRSVTVQGSLLGTPAYMAPEQHEGQRADVLSDQFSFCVTAFECLFGQRPFSGKTLGALSRAILAGEIRPIPRDTKVPRRVSDALLRGLTVDPAQRWPSMSALLEQLHTAATPQRGWAWGSVAVVVLGLGVALGVTVADTDAPARCSINADALAGSWDDGRREQLRAALGASKLASADATAKVVSAEFDRWGERFVAAQRDACEATHVRGVQSGELLDRRSGCLERQRREFNAVVQRFITAEAAVADATALLGQLPDLGRCDLAHLDDAAALPSDPDAAAAVLAGFERLADARVRLISGDREGALEICAELEVSPAAAQHAPLALGVEALLAQNEALAGEPKAVAKRLQAAIGRAAELGLTDIEADLRVELAHQLAGAWTVPEAEQLLVDEAALALRRVGAPQDQRWIEIESARASVSDAQGHYDEAILAYERALDLAETAGEPDLTQILIGLANTLRKAGDDQRAGQVYDQAAAHVIGRWGEDGPDSAKIEFNRGLLALDTGETERATAHLERARGLSVAIWGEQSRAVADVDFAVAKLALQQGELGRGRALCEAIEPIYLRTLGPNHQETGRLLNALGVFRFFEGDYQGSLEAYQRALVITSRSLGEHHEEVGQLHSNIGESQLALGRSLEASESFARALKILEPLSWGDGEQSRPQLALPLKGRGLALLEAGTPDDAAPLLERALDIHERHGQEPLEQAATRFALARALGARDSERARALAQVARDEYEALGQTEDVGVVTDWLESLQLGSGF</sequence>
<evidence type="ECO:0000313" key="8">
    <source>
        <dbReference type="EMBL" id="PRQ01153.1"/>
    </source>
</evidence>
<keyword evidence="1 8" id="KW-0808">Transferase</keyword>